<dbReference type="InterPro" id="IPR012674">
    <property type="entry name" value="Calycin"/>
</dbReference>
<proteinExistence type="predicted"/>
<dbReference type="EMBL" id="GELH01000324">
    <property type="protein sequence ID" value="JAS03948.1"/>
    <property type="molecule type" value="Transcribed_RNA"/>
</dbReference>
<organism evidence="1">
    <name type="scientific">Pinctada fucata</name>
    <name type="common">Akoya pearl oyster</name>
    <name type="synonym">Pinctada imbricata fucata</name>
    <dbReference type="NCBI Taxonomy" id="50426"/>
    <lineage>
        <taxon>Eukaryota</taxon>
        <taxon>Metazoa</taxon>
        <taxon>Spiralia</taxon>
        <taxon>Lophotrochozoa</taxon>
        <taxon>Mollusca</taxon>
        <taxon>Bivalvia</taxon>
        <taxon>Autobranchia</taxon>
        <taxon>Pteriomorphia</taxon>
        <taxon>Pterioida</taxon>
        <taxon>Pterioidea</taxon>
        <taxon>Pteriidae</taxon>
        <taxon>Pinctada</taxon>
    </lineage>
</organism>
<dbReference type="GO" id="GO:0008289">
    <property type="term" value="F:lipid binding"/>
    <property type="evidence" value="ECO:0007669"/>
    <property type="project" value="UniProtKB-KW"/>
</dbReference>
<dbReference type="CDD" id="cd00742">
    <property type="entry name" value="FABP"/>
    <property type="match status" value="1"/>
</dbReference>
<dbReference type="EMBL" id="GELH01000323">
    <property type="protein sequence ID" value="JAS03949.1"/>
    <property type="molecule type" value="Transcribed_RNA"/>
</dbReference>
<dbReference type="AlphaFoldDB" id="A0A194AP02"/>
<reference evidence="1" key="1">
    <citation type="submission" date="2016-03" db="EMBL/GenBank/DDBJ databases">
        <authorList>
            <person name="Ploux O."/>
        </authorList>
    </citation>
    <scope>NUCLEOTIDE SEQUENCE</scope>
    <source>
        <tissue evidence="1">Mantle</tissue>
    </source>
</reference>
<accession>A0A194AP02</accession>
<dbReference type="Gene3D" id="2.40.128.20">
    <property type="match status" value="1"/>
</dbReference>
<protein>
    <submittedName>
        <fullName evidence="1">Uncharacterized protein</fullName>
    </submittedName>
</protein>
<sequence length="139" mass="15260">MANFQGKWVSDKSVPMTNFEVLMEKLGVDKALQQTFKEAVGTQTFSVSGNSITLVSTSSAFPGKERNKTFTCGETYDDVGIDGTPFKATTTMPNANTMVDEGTNEKYGDFKYTRAIEGNIMKCTTNMAGVTATYQMKRE</sequence>
<name>A0A194AP02_PINFU</name>
<dbReference type="SUPFAM" id="SSF50814">
    <property type="entry name" value="Lipocalins"/>
    <property type="match status" value="1"/>
</dbReference>
<evidence type="ECO:0000313" key="1">
    <source>
        <dbReference type="EMBL" id="JAS03948.1"/>
    </source>
</evidence>